<name>A0A9P6DST1_9AGAM</name>
<accession>A0A9P6DST1</accession>
<proteinExistence type="predicted"/>
<dbReference type="AlphaFoldDB" id="A0A9P6DST1"/>
<protein>
    <submittedName>
        <fullName evidence="1">Uncharacterized protein</fullName>
    </submittedName>
</protein>
<comment type="caution">
    <text evidence="1">The sequence shown here is derived from an EMBL/GenBank/DDBJ whole genome shotgun (WGS) entry which is preliminary data.</text>
</comment>
<evidence type="ECO:0000313" key="1">
    <source>
        <dbReference type="EMBL" id="KAF9513561.1"/>
    </source>
</evidence>
<dbReference type="EMBL" id="MU128970">
    <property type="protein sequence ID" value="KAF9513561.1"/>
    <property type="molecule type" value="Genomic_DNA"/>
</dbReference>
<sequence length="111" mass="11900">MTPTPSQPFLLCPGQSQCLALFAAPPPEASAKGGVIPLLPISTPSPVNSTLSKYDNKCPPELGGTLLQHWQPCQHLFSPHSLCVHCLRRICAKGDAYGSWGTAMWRSAQDS</sequence>
<organism evidence="1 2">
    <name type="scientific">Hydnum rufescens UP504</name>
    <dbReference type="NCBI Taxonomy" id="1448309"/>
    <lineage>
        <taxon>Eukaryota</taxon>
        <taxon>Fungi</taxon>
        <taxon>Dikarya</taxon>
        <taxon>Basidiomycota</taxon>
        <taxon>Agaricomycotina</taxon>
        <taxon>Agaricomycetes</taxon>
        <taxon>Cantharellales</taxon>
        <taxon>Hydnaceae</taxon>
        <taxon>Hydnum</taxon>
    </lineage>
</organism>
<gene>
    <name evidence="1" type="ORF">BS47DRAFT_1362290</name>
</gene>
<dbReference type="Proteomes" id="UP000886523">
    <property type="component" value="Unassembled WGS sequence"/>
</dbReference>
<keyword evidence="2" id="KW-1185">Reference proteome</keyword>
<reference evidence="1" key="1">
    <citation type="journal article" date="2020" name="Nat. Commun.">
        <title>Large-scale genome sequencing of mycorrhizal fungi provides insights into the early evolution of symbiotic traits.</title>
        <authorList>
            <person name="Miyauchi S."/>
            <person name="Kiss E."/>
            <person name="Kuo A."/>
            <person name="Drula E."/>
            <person name="Kohler A."/>
            <person name="Sanchez-Garcia M."/>
            <person name="Morin E."/>
            <person name="Andreopoulos B."/>
            <person name="Barry K.W."/>
            <person name="Bonito G."/>
            <person name="Buee M."/>
            <person name="Carver A."/>
            <person name="Chen C."/>
            <person name="Cichocki N."/>
            <person name="Clum A."/>
            <person name="Culley D."/>
            <person name="Crous P.W."/>
            <person name="Fauchery L."/>
            <person name="Girlanda M."/>
            <person name="Hayes R.D."/>
            <person name="Keri Z."/>
            <person name="LaButti K."/>
            <person name="Lipzen A."/>
            <person name="Lombard V."/>
            <person name="Magnuson J."/>
            <person name="Maillard F."/>
            <person name="Murat C."/>
            <person name="Nolan M."/>
            <person name="Ohm R.A."/>
            <person name="Pangilinan J."/>
            <person name="Pereira M.F."/>
            <person name="Perotto S."/>
            <person name="Peter M."/>
            <person name="Pfister S."/>
            <person name="Riley R."/>
            <person name="Sitrit Y."/>
            <person name="Stielow J.B."/>
            <person name="Szollosi G."/>
            <person name="Zifcakova L."/>
            <person name="Stursova M."/>
            <person name="Spatafora J.W."/>
            <person name="Tedersoo L."/>
            <person name="Vaario L.M."/>
            <person name="Yamada A."/>
            <person name="Yan M."/>
            <person name="Wang P."/>
            <person name="Xu J."/>
            <person name="Bruns T."/>
            <person name="Baldrian P."/>
            <person name="Vilgalys R."/>
            <person name="Dunand C."/>
            <person name="Henrissat B."/>
            <person name="Grigoriev I.V."/>
            <person name="Hibbett D."/>
            <person name="Nagy L.G."/>
            <person name="Martin F.M."/>
        </authorList>
    </citation>
    <scope>NUCLEOTIDE SEQUENCE</scope>
    <source>
        <strain evidence="1">UP504</strain>
    </source>
</reference>
<evidence type="ECO:0000313" key="2">
    <source>
        <dbReference type="Proteomes" id="UP000886523"/>
    </source>
</evidence>